<dbReference type="OrthoDB" id="9798161at2"/>
<dbReference type="SMART" id="SM01321">
    <property type="entry name" value="Y1_Tnp"/>
    <property type="match status" value="1"/>
</dbReference>
<reference evidence="3" key="1">
    <citation type="submission" date="2016-10" db="EMBL/GenBank/DDBJ databases">
        <authorList>
            <person name="Varghese N."/>
            <person name="Submissions S."/>
        </authorList>
    </citation>
    <scope>NUCLEOTIDE SEQUENCE [LARGE SCALE GENOMIC DNA]</scope>
    <source>
        <strain evidence="3">DSM 22530</strain>
    </source>
</reference>
<dbReference type="GO" id="GO:0004803">
    <property type="term" value="F:transposase activity"/>
    <property type="evidence" value="ECO:0007669"/>
    <property type="project" value="InterPro"/>
</dbReference>
<dbReference type="GO" id="GO:0003677">
    <property type="term" value="F:DNA binding"/>
    <property type="evidence" value="ECO:0007669"/>
    <property type="project" value="InterPro"/>
</dbReference>
<evidence type="ECO:0000259" key="1">
    <source>
        <dbReference type="SMART" id="SM01321"/>
    </source>
</evidence>
<dbReference type="Pfam" id="PF01797">
    <property type="entry name" value="Y1_Tnp"/>
    <property type="match status" value="1"/>
</dbReference>
<dbReference type="STRING" id="640948.SAMN05216238_109123"/>
<evidence type="ECO:0000313" key="2">
    <source>
        <dbReference type="EMBL" id="SFE17686.1"/>
    </source>
</evidence>
<dbReference type="Gene3D" id="3.30.70.1290">
    <property type="entry name" value="Transposase IS200-like"/>
    <property type="match status" value="1"/>
</dbReference>
<dbReference type="InterPro" id="IPR002686">
    <property type="entry name" value="Transposase_17"/>
</dbReference>
<dbReference type="RefSeq" id="WP_143069985.1">
    <property type="nucleotide sequence ID" value="NZ_FOMR01000009.1"/>
</dbReference>
<sequence length="137" mass="16184">MKKNNLIHARTCVYHMNYHLVWSVKYRRKVLNETIEKRLKEIFRDIAEEKGFIVHMIEVGKLDHIHAFVSAHPKVAPSYMVKMLKGISARKLLLEFPHIKQYLWKGRLWNSSFYIETVGSISEDAIQKYIANQSKRG</sequence>
<keyword evidence="3" id="KW-1185">Reference proteome</keyword>
<dbReference type="PANTHER" id="PTHR33360:SF2">
    <property type="entry name" value="TRANSPOSASE FOR INSERTION SEQUENCE ELEMENT IS200"/>
    <property type="match status" value="1"/>
</dbReference>
<organism evidence="2 3">
    <name type="scientific">Lentibacillus persicus</name>
    <dbReference type="NCBI Taxonomy" id="640948"/>
    <lineage>
        <taxon>Bacteria</taxon>
        <taxon>Bacillati</taxon>
        <taxon>Bacillota</taxon>
        <taxon>Bacilli</taxon>
        <taxon>Bacillales</taxon>
        <taxon>Bacillaceae</taxon>
        <taxon>Lentibacillus</taxon>
    </lineage>
</organism>
<dbReference type="NCBIfam" id="NF033573">
    <property type="entry name" value="transpos_IS200"/>
    <property type="match status" value="1"/>
</dbReference>
<name>A0A1I1YDN8_9BACI</name>
<dbReference type="EMBL" id="FOMR01000009">
    <property type="protein sequence ID" value="SFE17686.1"/>
    <property type="molecule type" value="Genomic_DNA"/>
</dbReference>
<dbReference type="Proteomes" id="UP000199474">
    <property type="component" value="Unassembled WGS sequence"/>
</dbReference>
<dbReference type="GO" id="GO:0006313">
    <property type="term" value="P:DNA transposition"/>
    <property type="evidence" value="ECO:0007669"/>
    <property type="project" value="InterPro"/>
</dbReference>
<protein>
    <submittedName>
        <fullName evidence="2">Putative transposase</fullName>
    </submittedName>
</protein>
<accession>A0A1I1YDN8</accession>
<evidence type="ECO:0000313" key="3">
    <source>
        <dbReference type="Proteomes" id="UP000199474"/>
    </source>
</evidence>
<dbReference type="InterPro" id="IPR036515">
    <property type="entry name" value="Transposase_17_sf"/>
</dbReference>
<dbReference type="PANTHER" id="PTHR33360">
    <property type="entry name" value="TRANSPOSASE FOR INSERTION SEQUENCE ELEMENT IS200"/>
    <property type="match status" value="1"/>
</dbReference>
<proteinExistence type="predicted"/>
<dbReference type="SUPFAM" id="SSF143422">
    <property type="entry name" value="Transposase IS200-like"/>
    <property type="match status" value="1"/>
</dbReference>
<dbReference type="AlphaFoldDB" id="A0A1I1YDN8"/>
<feature type="domain" description="Transposase IS200-like" evidence="1">
    <location>
        <begin position="13"/>
        <end position="133"/>
    </location>
</feature>
<gene>
    <name evidence="2" type="ORF">SAMN05216238_109123</name>
</gene>